<keyword evidence="2 4" id="KW-0378">Hydrolase</keyword>
<dbReference type="Pfam" id="PF02230">
    <property type="entry name" value="Abhydrolase_2"/>
    <property type="match status" value="1"/>
</dbReference>
<protein>
    <submittedName>
        <fullName evidence="4">Phospholipase/carboxylesterase family protein</fullName>
        <ecNumber evidence="4">3.-.-.-</ecNumber>
        <ecNumber evidence="4">3.1.-.-</ecNumber>
    </submittedName>
</protein>
<sequence length="204" mass="21953">MSKKIIILLHGVGSNGADLQGLGDFWAETFPELICIAPDAPFPCDMGSGYQWFSVNGVTEENRPARIAEARAGFDATLQEIFRQYKITSEDEVLLTGFSQGSIMSLDALARAALPLAGVIAFSGRLASPPPLHPAAGTKVLLIHGQDDQVIPWTESRRAEQQLAADGVEVTSFYQPGVPHTISAEGVAQATDFIQHCFDLPDDE</sequence>
<reference evidence="4 5" key="1">
    <citation type="submission" date="2014-05" db="EMBL/GenBank/DDBJ databases">
        <title>ATOL: Assembling a taxonomically balanced genome-scale reconstruction of the evolutionary history of the Enterobacteriaceae.</title>
        <authorList>
            <person name="Plunkett G.III."/>
            <person name="Neeno-Eckwall E.C."/>
            <person name="Glasner J.D."/>
            <person name="Perna N.T."/>
        </authorList>
    </citation>
    <scope>NUCLEOTIDE SEQUENCE [LARGE SCALE GENOMIC DNA]</scope>
    <source>
        <strain evidence="4 5">ATCC 33301</strain>
    </source>
</reference>
<evidence type="ECO:0000259" key="3">
    <source>
        <dbReference type="Pfam" id="PF02230"/>
    </source>
</evidence>
<dbReference type="OrthoDB" id="9801763at2"/>
<comment type="similarity">
    <text evidence="1">Belongs to the AB hydrolase superfamily. AB hydrolase 2 family.</text>
</comment>
<name>A0A085JER1_9GAMM</name>
<accession>A0A085JER1</accession>
<dbReference type="SUPFAM" id="SSF53474">
    <property type="entry name" value="alpha/beta-Hydrolases"/>
    <property type="match status" value="1"/>
</dbReference>
<evidence type="ECO:0000313" key="4">
    <source>
        <dbReference type="EMBL" id="KFD18957.1"/>
    </source>
</evidence>
<evidence type="ECO:0000256" key="1">
    <source>
        <dbReference type="ARBA" id="ARBA00006499"/>
    </source>
</evidence>
<dbReference type="PANTHER" id="PTHR10655:SF17">
    <property type="entry name" value="LYSOPHOSPHOLIPASE-LIKE PROTEIN 1"/>
    <property type="match status" value="1"/>
</dbReference>
<organism evidence="4 5">
    <name type="scientific">Tatumella ptyseos ATCC 33301</name>
    <dbReference type="NCBI Taxonomy" id="1005995"/>
    <lineage>
        <taxon>Bacteria</taxon>
        <taxon>Pseudomonadati</taxon>
        <taxon>Pseudomonadota</taxon>
        <taxon>Gammaproteobacteria</taxon>
        <taxon>Enterobacterales</taxon>
        <taxon>Erwiniaceae</taxon>
        <taxon>Tatumella</taxon>
    </lineage>
</organism>
<dbReference type="EC" id="3.-.-.-" evidence="4"/>
<dbReference type="InterPro" id="IPR050565">
    <property type="entry name" value="LYPA1-2/EST-like"/>
</dbReference>
<proteinExistence type="inferred from homology"/>
<dbReference type="InterPro" id="IPR003140">
    <property type="entry name" value="PLipase/COase/thioEstase"/>
</dbReference>
<dbReference type="EC" id="3.1.-.-" evidence="4"/>
<gene>
    <name evidence="4" type="ORF">GTPT_2258</name>
</gene>
<dbReference type="Gene3D" id="3.40.50.1820">
    <property type="entry name" value="alpha/beta hydrolase"/>
    <property type="match status" value="1"/>
</dbReference>
<dbReference type="InterPro" id="IPR029058">
    <property type="entry name" value="AB_hydrolase_fold"/>
</dbReference>
<feature type="domain" description="Phospholipase/carboxylesterase/thioesterase" evidence="3">
    <location>
        <begin position="3"/>
        <end position="197"/>
    </location>
</feature>
<dbReference type="GO" id="GO:0016787">
    <property type="term" value="F:hydrolase activity"/>
    <property type="evidence" value="ECO:0007669"/>
    <property type="project" value="UniProtKB-KW"/>
</dbReference>
<comment type="caution">
    <text evidence="4">The sequence shown here is derived from an EMBL/GenBank/DDBJ whole genome shotgun (WGS) entry which is preliminary data.</text>
</comment>
<keyword evidence="5" id="KW-1185">Reference proteome</keyword>
<evidence type="ECO:0000256" key="2">
    <source>
        <dbReference type="ARBA" id="ARBA00022801"/>
    </source>
</evidence>
<dbReference type="RefSeq" id="WP_025901648.1">
    <property type="nucleotide sequence ID" value="NZ_ATMJ01000021.1"/>
</dbReference>
<dbReference type="Proteomes" id="UP000028602">
    <property type="component" value="Unassembled WGS sequence"/>
</dbReference>
<dbReference type="eggNOG" id="COG0400">
    <property type="taxonomic scope" value="Bacteria"/>
</dbReference>
<evidence type="ECO:0000313" key="5">
    <source>
        <dbReference type="Proteomes" id="UP000028602"/>
    </source>
</evidence>
<dbReference type="EMBL" id="JMPR01000035">
    <property type="protein sequence ID" value="KFD18957.1"/>
    <property type="molecule type" value="Genomic_DNA"/>
</dbReference>
<dbReference type="PANTHER" id="PTHR10655">
    <property type="entry name" value="LYSOPHOSPHOLIPASE-RELATED"/>
    <property type="match status" value="1"/>
</dbReference>
<dbReference type="AlphaFoldDB" id="A0A085JER1"/>